<evidence type="ECO:0000313" key="2">
    <source>
        <dbReference type="WBParaSite" id="ES5_v2.g23625.t1"/>
    </source>
</evidence>
<sequence length="218" mass="24670">MELGKSVNLYHVHHGFLREKIKLCMFRFDKKQQLVKGNFAKVYSGEMTLNGKTSAVAAKKINDSVKDNAKVVFEFTREASIHQKLDHRNIAKLLGIIYQENLTIVMEFCADGSLRNFLKKTRNELSNKICLGFAVDGSNAMDYLQEKQIVHGDITTGNFLIGNRLCLKLADFGLSTCGETKKKGFGQISWQWAAPELAEKKFYSFNSDAWSFGIVLWA</sequence>
<organism evidence="1 2">
    <name type="scientific">Panagrolaimus sp. ES5</name>
    <dbReference type="NCBI Taxonomy" id="591445"/>
    <lineage>
        <taxon>Eukaryota</taxon>
        <taxon>Metazoa</taxon>
        <taxon>Ecdysozoa</taxon>
        <taxon>Nematoda</taxon>
        <taxon>Chromadorea</taxon>
        <taxon>Rhabditida</taxon>
        <taxon>Tylenchina</taxon>
        <taxon>Panagrolaimomorpha</taxon>
        <taxon>Panagrolaimoidea</taxon>
        <taxon>Panagrolaimidae</taxon>
        <taxon>Panagrolaimus</taxon>
    </lineage>
</organism>
<dbReference type="WBParaSite" id="ES5_v2.g23625.t1">
    <property type="protein sequence ID" value="ES5_v2.g23625.t1"/>
    <property type="gene ID" value="ES5_v2.g23625"/>
</dbReference>
<name>A0AC34G205_9BILA</name>
<proteinExistence type="predicted"/>
<evidence type="ECO:0000313" key="1">
    <source>
        <dbReference type="Proteomes" id="UP000887579"/>
    </source>
</evidence>
<protein>
    <submittedName>
        <fullName evidence="2">Protein kinase domain-containing protein</fullName>
    </submittedName>
</protein>
<dbReference type="Proteomes" id="UP000887579">
    <property type="component" value="Unplaced"/>
</dbReference>
<reference evidence="2" key="1">
    <citation type="submission" date="2022-11" db="UniProtKB">
        <authorList>
            <consortium name="WormBaseParasite"/>
        </authorList>
    </citation>
    <scope>IDENTIFICATION</scope>
</reference>
<accession>A0AC34G205</accession>